<comment type="caution">
    <text evidence="1">The sequence shown here is derived from an EMBL/GenBank/DDBJ whole genome shotgun (WGS) entry which is preliminary data.</text>
</comment>
<organism evidence="1 2">
    <name type="scientific">Teratosphaeria destructans</name>
    <dbReference type="NCBI Taxonomy" id="418781"/>
    <lineage>
        <taxon>Eukaryota</taxon>
        <taxon>Fungi</taxon>
        <taxon>Dikarya</taxon>
        <taxon>Ascomycota</taxon>
        <taxon>Pezizomycotina</taxon>
        <taxon>Dothideomycetes</taxon>
        <taxon>Dothideomycetidae</taxon>
        <taxon>Mycosphaerellales</taxon>
        <taxon>Teratosphaeriaceae</taxon>
        <taxon>Teratosphaeria</taxon>
    </lineage>
</organism>
<dbReference type="Proteomes" id="UP001138500">
    <property type="component" value="Unassembled WGS sequence"/>
</dbReference>
<protein>
    <submittedName>
        <fullName evidence="1">Uncharacterized protein</fullName>
    </submittedName>
</protein>
<keyword evidence="2" id="KW-1185">Reference proteome</keyword>
<evidence type="ECO:0000313" key="1">
    <source>
        <dbReference type="EMBL" id="KAH9832680.1"/>
    </source>
</evidence>
<reference evidence="1 2" key="1">
    <citation type="journal article" date="2018" name="IMA Fungus">
        <title>IMA Genome-F 10: Nine draft genome sequences of Claviceps purpurea s.lat., including C. arundinis, C. humidiphila, and C. cf. spartinae, pseudomolecules for the pitch canker pathogen Fusarium circinatum, draft genome of Davidsoniella eucalypti, Grosmannia galeiformis, Quambalaria eucalypti, and Teratosphaeria destructans.</title>
        <authorList>
            <person name="Wingfield B.D."/>
            <person name="Liu M."/>
            <person name="Nguyen H.D."/>
            <person name="Lane F.A."/>
            <person name="Morgan S.W."/>
            <person name="De Vos L."/>
            <person name="Wilken P.M."/>
            <person name="Duong T.A."/>
            <person name="Aylward J."/>
            <person name="Coetzee M.P."/>
            <person name="Dadej K."/>
            <person name="De Beer Z.W."/>
            <person name="Findlay W."/>
            <person name="Havenga M."/>
            <person name="Kolarik M."/>
            <person name="Menzies J.G."/>
            <person name="Naidoo K."/>
            <person name="Pochopski O."/>
            <person name="Shoukouhi P."/>
            <person name="Santana Q.C."/>
            <person name="Seifert K.A."/>
            <person name="Soal N."/>
            <person name="Steenkamp E.T."/>
            <person name="Tatham C.T."/>
            <person name="van der Nest M.A."/>
            <person name="Wingfield M.J."/>
        </authorList>
    </citation>
    <scope>NUCLEOTIDE SEQUENCE [LARGE SCALE GENOMIC DNA]</scope>
    <source>
        <strain evidence="1">CMW44962</strain>
    </source>
</reference>
<name>A0A9W7W405_9PEZI</name>
<accession>A0A9W7W405</accession>
<reference evidence="1 2" key="2">
    <citation type="journal article" date="2021" name="Curr. Genet.">
        <title>Genetic response to nitrogen starvation in the aggressive Eucalyptus foliar pathogen Teratosphaeria destructans.</title>
        <authorList>
            <person name="Havenga M."/>
            <person name="Wingfield B.D."/>
            <person name="Wingfield M.J."/>
            <person name="Dreyer L.L."/>
            <person name="Roets F."/>
            <person name="Aylward J."/>
        </authorList>
    </citation>
    <scope>NUCLEOTIDE SEQUENCE [LARGE SCALE GENOMIC DNA]</scope>
    <source>
        <strain evidence="1">CMW44962</strain>
    </source>
</reference>
<dbReference type="AlphaFoldDB" id="A0A9W7W405"/>
<sequence length="77" mass="8837">MKSANGDYRQRSYNVQRWLAYTDDTFLRWREATRWATHAAWDELNAAKINGAEEEVSLRIAGERVQGTSRGSFGDVV</sequence>
<gene>
    <name evidence="1" type="ORF">Tdes44962_MAKER00159</name>
</gene>
<evidence type="ECO:0000313" key="2">
    <source>
        <dbReference type="Proteomes" id="UP001138500"/>
    </source>
</evidence>
<dbReference type="EMBL" id="RIBY02001112">
    <property type="protein sequence ID" value="KAH9832680.1"/>
    <property type="molecule type" value="Genomic_DNA"/>
</dbReference>
<proteinExistence type="predicted"/>